<dbReference type="AlphaFoldDB" id="A0A0F9BRD6"/>
<name>A0A0F9BRD6_9ZZZZ</name>
<gene>
    <name evidence="2" type="ORF">LCGC14_2758390</name>
</gene>
<evidence type="ECO:0000256" key="1">
    <source>
        <dbReference type="SAM" id="MobiDB-lite"/>
    </source>
</evidence>
<sequence length="41" mass="4283">SSSRSIPNGLVGSGTKLDGSSTVQEGLVKLLVHIADCAWWI</sequence>
<organism evidence="2">
    <name type="scientific">marine sediment metagenome</name>
    <dbReference type="NCBI Taxonomy" id="412755"/>
    <lineage>
        <taxon>unclassified sequences</taxon>
        <taxon>metagenomes</taxon>
        <taxon>ecological metagenomes</taxon>
    </lineage>
</organism>
<evidence type="ECO:0000313" key="2">
    <source>
        <dbReference type="EMBL" id="KKK86926.1"/>
    </source>
</evidence>
<reference evidence="2" key="1">
    <citation type="journal article" date="2015" name="Nature">
        <title>Complex archaea that bridge the gap between prokaryotes and eukaryotes.</title>
        <authorList>
            <person name="Spang A."/>
            <person name="Saw J.H."/>
            <person name="Jorgensen S.L."/>
            <person name="Zaremba-Niedzwiedzka K."/>
            <person name="Martijn J."/>
            <person name="Lind A.E."/>
            <person name="van Eijk R."/>
            <person name="Schleper C."/>
            <person name="Guy L."/>
            <person name="Ettema T.J."/>
        </authorList>
    </citation>
    <scope>NUCLEOTIDE SEQUENCE</scope>
</reference>
<feature type="region of interest" description="Disordered" evidence="1">
    <location>
        <begin position="1"/>
        <end position="20"/>
    </location>
</feature>
<protein>
    <submittedName>
        <fullName evidence="2">Uncharacterized protein</fullName>
    </submittedName>
</protein>
<dbReference type="EMBL" id="LAZR01050636">
    <property type="protein sequence ID" value="KKK86926.1"/>
    <property type="molecule type" value="Genomic_DNA"/>
</dbReference>
<comment type="caution">
    <text evidence="2">The sequence shown here is derived from an EMBL/GenBank/DDBJ whole genome shotgun (WGS) entry which is preliminary data.</text>
</comment>
<proteinExistence type="predicted"/>
<accession>A0A0F9BRD6</accession>
<feature type="non-terminal residue" evidence="2">
    <location>
        <position position="1"/>
    </location>
</feature>